<dbReference type="AlphaFoldDB" id="A0A401ULV5"/>
<keyword evidence="3" id="KW-0949">S-adenosyl-L-methionine</keyword>
<keyword evidence="2" id="KW-0808">Transferase</keyword>
<comment type="caution">
    <text evidence="6">The sequence shown here is derived from an EMBL/GenBank/DDBJ whole genome shotgun (WGS) entry which is preliminary data.</text>
</comment>
<dbReference type="PANTHER" id="PTHR21392">
    <property type="entry name" value="TRNA-URIDINE AMINOCARBOXYPROPYLTRANSFERASE 2"/>
    <property type="match status" value="1"/>
</dbReference>
<dbReference type="Proteomes" id="UP000287872">
    <property type="component" value="Unassembled WGS sequence"/>
</dbReference>
<reference evidence="6 7" key="1">
    <citation type="submission" date="2018-11" db="EMBL/GenBank/DDBJ databases">
        <title>Genome sequencing and assembly of Clostridium tagluense strain A121.</title>
        <authorList>
            <person name="Murakami T."/>
            <person name="Segawa T."/>
            <person name="Shcherbakova V.A."/>
            <person name="Mori H."/>
            <person name="Yoshimura Y."/>
        </authorList>
    </citation>
    <scope>NUCLEOTIDE SEQUENCE [LARGE SCALE GENOMIC DNA]</scope>
    <source>
        <strain evidence="6 7">A121</strain>
    </source>
</reference>
<evidence type="ECO:0000256" key="1">
    <source>
        <dbReference type="ARBA" id="ARBA00012386"/>
    </source>
</evidence>
<dbReference type="PANTHER" id="PTHR21392:SF1">
    <property type="entry name" value="TRNA-URIDINE AMINOCARBOXYPROPYLTRANSFERASE"/>
    <property type="match status" value="1"/>
</dbReference>
<keyword evidence="4" id="KW-0819">tRNA processing</keyword>
<dbReference type="RefSeq" id="WP_125001261.1">
    <property type="nucleotide sequence ID" value="NZ_BHYK01000010.1"/>
</dbReference>
<evidence type="ECO:0000259" key="5">
    <source>
        <dbReference type="SMART" id="SM01144"/>
    </source>
</evidence>
<evidence type="ECO:0000256" key="2">
    <source>
        <dbReference type="ARBA" id="ARBA00022679"/>
    </source>
</evidence>
<accession>A0A401ULV5</accession>
<evidence type="ECO:0000313" key="7">
    <source>
        <dbReference type="Proteomes" id="UP000287872"/>
    </source>
</evidence>
<dbReference type="SMART" id="SM01144">
    <property type="entry name" value="DTW"/>
    <property type="match status" value="1"/>
</dbReference>
<sequence>MDCIYKVKPITSLYDSCNKCGLPKINCICNSVAQLETNAKIWILSTEREFYRPSNTARLLKLINPHSTEIFLWERTNKPEKLIENINNENYETYLLFPVEDDQAQCRKLEYKNTGKIPAFILIDGTWKEAAKILRKSDYLKKLPRISLEPNFKSQYDLRRGAKEGNLCTIEAAIEVLKINKEIENSQFIDEFYKLFLRSYKAGASGHKLKD</sequence>
<proteinExistence type="predicted"/>
<dbReference type="InterPro" id="IPR039262">
    <property type="entry name" value="DTWD2/TAPT"/>
</dbReference>
<feature type="domain" description="DTW" evidence="5">
    <location>
        <begin position="13"/>
        <end position="205"/>
    </location>
</feature>
<gene>
    <name evidence="6" type="ORF">Ctaglu_21350</name>
</gene>
<evidence type="ECO:0000313" key="6">
    <source>
        <dbReference type="EMBL" id="GCD10512.1"/>
    </source>
</evidence>
<dbReference type="Pfam" id="PF03942">
    <property type="entry name" value="DTW"/>
    <property type="match status" value="1"/>
</dbReference>
<dbReference type="InterPro" id="IPR005636">
    <property type="entry name" value="DTW"/>
</dbReference>
<protein>
    <recommendedName>
        <fullName evidence="1">tRNA-uridine aminocarboxypropyltransferase</fullName>
        <ecNumber evidence="1">2.5.1.25</ecNumber>
    </recommendedName>
</protein>
<dbReference type="GO" id="GO:0008033">
    <property type="term" value="P:tRNA processing"/>
    <property type="evidence" value="ECO:0007669"/>
    <property type="project" value="UniProtKB-KW"/>
</dbReference>
<dbReference type="GO" id="GO:0016432">
    <property type="term" value="F:tRNA-uridine aminocarboxypropyltransferase activity"/>
    <property type="evidence" value="ECO:0007669"/>
    <property type="project" value="UniProtKB-EC"/>
</dbReference>
<evidence type="ECO:0000256" key="4">
    <source>
        <dbReference type="ARBA" id="ARBA00022694"/>
    </source>
</evidence>
<organism evidence="6 7">
    <name type="scientific">Clostridium tagluense</name>
    <dbReference type="NCBI Taxonomy" id="360422"/>
    <lineage>
        <taxon>Bacteria</taxon>
        <taxon>Bacillati</taxon>
        <taxon>Bacillota</taxon>
        <taxon>Clostridia</taxon>
        <taxon>Eubacteriales</taxon>
        <taxon>Clostridiaceae</taxon>
        <taxon>Clostridium</taxon>
    </lineage>
</organism>
<dbReference type="EMBL" id="BHYK01000010">
    <property type="protein sequence ID" value="GCD10512.1"/>
    <property type="molecule type" value="Genomic_DNA"/>
</dbReference>
<evidence type="ECO:0000256" key="3">
    <source>
        <dbReference type="ARBA" id="ARBA00022691"/>
    </source>
</evidence>
<name>A0A401ULV5_9CLOT</name>
<dbReference type="EC" id="2.5.1.25" evidence="1"/>
<dbReference type="OrthoDB" id="370626at2"/>
<keyword evidence="7" id="KW-1185">Reference proteome</keyword>